<dbReference type="EMBL" id="QFYR01000001">
    <property type="protein sequence ID" value="RAK57521.1"/>
    <property type="molecule type" value="Genomic_DNA"/>
</dbReference>
<comment type="caution">
    <text evidence="2">The sequence shown here is derived from an EMBL/GenBank/DDBJ whole genome shotgun (WGS) entry which is preliminary data.</text>
</comment>
<feature type="chain" id="PRO_5016453223" evidence="1">
    <location>
        <begin position="25"/>
        <end position="122"/>
    </location>
</feature>
<evidence type="ECO:0000256" key="1">
    <source>
        <dbReference type="SAM" id="SignalP"/>
    </source>
</evidence>
<reference evidence="3" key="1">
    <citation type="submission" date="2018-05" db="EMBL/GenBank/DDBJ databases">
        <authorList>
            <person name="Li X."/>
        </authorList>
    </citation>
    <scope>NUCLEOTIDE SEQUENCE [LARGE SCALE GENOMIC DNA]</scope>
    <source>
        <strain evidence="3">YIM 73061</strain>
    </source>
</reference>
<keyword evidence="1" id="KW-0732">Signal</keyword>
<dbReference type="OrthoDB" id="7569823at2"/>
<evidence type="ECO:0000313" key="2">
    <source>
        <dbReference type="EMBL" id="RAK57521.1"/>
    </source>
</evidence>
<organism evidence="2 3">
    <name type="scientific">Phenylobacterium deserti</name>
    <dbReference type="NCBI Taxonomy" id="1914756"/>
    <lineage>
        <taxon>Bacteria</taxon>
        <taxon>Pseudomonadati</taxon>
        <taxon>Pseudomonadota</taxon>
        <taxon>Alphaproteobacteria</taxon>
        <taxon>Caulobacterales</taxon>
        <taxon>Caulobacteraceae</taxon>
        <taxon>Phenylobacterium</taxon>
    </lineage>
</organism>
<protein>
    <submittedName>
        <fullName evidence="2">Uncharacterized protein</fullName>
    </submittedName>
</protein>
<evidence type="ECO:0000313" key="3">
    <source>
        <dbReference type="Proteomes" id="UP000249725"/>
    </source>
</evidence>
<dbReference type="Proteomes" id="UP000249725">
    <property type="component" value="Unassembled WGS sequence"/>
</dbReference>
<gene>
    <name evidence="2" type="ORF">DJ018_06185</name>
</gene>
<dbReference type="AlphaFoldDB" id="A0A328ATF4"/>
<sequence>MKKLTTLTLIGASALTLAAGAASAQPYGRGGWDPIDRRFEQLDRRIDRGVQNGQLTRNEAMRLRGEFRSLIRLERDYSRNGLNNRERADLDRRFDRLAAQVRWERRDGQQYGSGYGPGGYRR</sequence>
<dbReference type="RefSeq" id="WP_111513972.1">
    <property type="nucleotide sequence ID" value="NZ_QFYR01000001.1"/>
</dbReference>
<feature type="signal peptide" evidence="1">
    <location>
        <begin position="1"/>
        <end position="24"/>
    </location>
</feature>
<name>A0A328ATF4_9CAUL</name>
<accession>A0A328ATF4</accession>
<proteinExistence type="predicted"/>
<keyword evidence="3" id="KW-1185">Reference proteome</keyword>